<proteinExistence type="predicted"/>
<evidence type="ECO:0000313" key="1">
    <source>
        <dbReference type="EMBL" id="GMR38733.1"/>
    </source>
</evidence>
<accession>A0AAN5DIH6</accession>
<organism evidence="2 3">
    <name type="scientific">Pristionchus mayeri</name>
    <dbReference type="NCBI Taxonomy" id="1317129"/>
    <lineage>
        <taxon>Eukaryota</taxon>
        <taxon>Metazoa</taxon>
        <taxon>Ecdysozoa</taxon>
        <taxon>Nematoda</taxon>
        <taxon>Chromadorea</taxon>
        <taxon>Rhabditida</taxon>
        <taxon>Rhabditina</taxon>
        <taxon>Diplogasteromorpha</taxon>
        <taxon>Diplogasteroidea</taxon>
        <taxon>Neodiplogasteridae</taxon>
        <taxon>Pristionchus</taxon>
    </lineage>
</organism>
<sequence>ILLFLTFPSTFAIRCFVSGAPEGDSVSISDCLEDYCMQMNSIDFDDNNNVVVKQCGDGLCEREYCSEE</sequence>
<evidence type="ECO:0000313" key="2">
    <source>
        <dbReference type="EMBL" id="GMR63190.1"/>
    </source>
</evidence>
<keyword evidence="3" id="KW-1185">Reference proteome</keyword>
<feature type="non-terminal residue" evidence="2">
    <location>
        <position position="1"/>
    </location>
</feature>
<protein>
    <submittedName>
        <fullName evidence="2">Uncharacterized protein</fullName>
    </submittedName>
</protein>
<comment type="caution">
    <text evidence="2">The sequence shown here is derived from an EMBL/GenBank/DDBJ whole genome shotgun (WGS) entry which is preliminary data.</text>
</comment>
<name>A0AAN5DIH6_9BILA</name>
<dbReference type="EMBL" id="BTRK01000002">
    <property type="protein sequence ID" value="GMR38733.1"/>
    <property type="molecule type" value="Genomic_DNA"/>
</dbReference>
<evidence type="ECO:0000313" key="3">
    <source>
        <dbReference type="Proteomes" id="UP001328107"/>
    </source>
</evidence>
<gene>
    <name evidence="1" type="ORF">PMAYCL1PPCAC_08928</name>
    <name evidence="2" type="ORF">PMAYCL1PPCAC_33385</name>
</gene>
<dbReference type="AlphaFoldDB" id="A0AAN5DIH6"/>
<dbReference type="Proteomes" id="UP001328107">
    <property type="component" value="Unassembled WGS sequence"/>
</dbReference>
<reference evidence="2" key="2">
    <citation type="submission" date="2023-06" db="EMBL/GenBank/DDBJ databases">
        <title>Genome assembly of Pristionchus species.</title>
        <authorList>
            <person name="Yoshida K."/>
            <person name="Sommer R.J."/>
        </authorList>
    </citation>
    <scope>NUCLEOTIDE SEQUENCE</scope>
    <source>
        <strain evidence="2 3">RS5460</strain>
    </source>
</reference>
<reference evidence="3" key="1">
    <citation type="submission" date="2022-10" db="EMBL/GenBank/DDBJ databases">
        <title>Genome assembly of Pristionchus species.</title>
        <authorList>
            <person name="Yoshida K."/>
            <person name="Sommer R.J."/>
        </authorList>
    </citation>
    <scope>NUCLEOTIDE SEQUENCE [LARGE SCALE GENOMIC DNA]</scope>
    <source>
        <strain evidence="1 3">RS5460</strain>
    </source>
</reference>
<feature type="non-terminal residue" evidence="2">
    <location>
        <position position="68"/>
    </location>
</feature>
<dbReference type="EMBL" id="BTRK01000011">
    <property type="protein sequence ID" value="GMR63190.1"/>
    <property type="molecule type" value="Genomic_DNA"/>
</dbReference>